<dbReference type="InterPro" id="IPR036286">
    <property type="entry name" value="LexA/Signal_pep-like_sf"/>
</dbReference>
<dbReference type="PANTHER" id="PTHR40661">
    <property type="match status" value="1"/>
</dbReference>
<evidence type="ECO:0000256" key="2">
    <source>
        <dbReference type="ARBA" id="ARBA00023125"/>
    </source>
</evidence>
<keyword evidence="2" id="KW-0238">DNA-binding</keyword>
<dbReference type="Pfam" id="PF00717">
    <property type="entry name" value="Peptidase_S24"/>
    <property type="match status" value="1"/>
</dbReference>
<gene>
    <name evidence="5" type="ORF">TRIHO_13620</name>
</gene>
<dbReference type="GO" id="GO:0003677">
    <property type="term" value="F:DNA binding"/>
    <property type="evidence" value="ECO:0007669"/>
    <property type="project" value="UniProtKB-KW"/>
</dbReference>
<dbReference type="Gene3D" id="2.10.109.10">
    <property type="entry name" value="Umud Fragment, subunit A"/>
    <property type="match status" value="1"/>
</dbReference>
<dbReference type="AlphaFoldDB" id="A0A132C1D9"/>
<organism evidence="5 6">
    <name type="scientific">Tritonibacter horizontis</name>
    <dbReference type="NCBI Taxonomy" id="1768241"/>
    <lineage>
        <taxon>Bacteria</taxon>
        <taxon>Pseudomonadati</taxon>
        <taxon>Pseudomonadota</taxon>
        <taxon>Alphaproteobacteria</taxon>
        <taxon>Rhodobacterales</taxon>
        <taxon>Paracoccaceae</taxon>
        <taxon>Tritonibacter</taxon>
    </lineage>
</organism>
<keyword evidence="1" id="KW-0805">Transcription regulation</keyword>
<evidence type="ECO:0000256" key="3">
    <source>
        <dbReference type="ARBA" id="ARBA00023163"/>
    </source>
</evidence>
<dbReference type="InterPro" id="IPR039418">
    <property type="entry name" value="LexA-like"/>
</dbReference>
<evidence type="ECO:0000313" key="6">
    <source>
        <dbReference type="Proteomes" id="UP000068382"/>
    </source>
</evidence>
<dbReference type="InterPro" id="IPR015927">
    <property type="entry name" value="Peptidase_S24_S26A/B/C"/>
</dbReference>
<comment type="caution">
    <text evidence="5">The sequence shown here is derived from an EMBL/GenBank/DDBJ whole genome shotgun (WGS) entry which is preliminary data.</text>
</comment>
<dbReference type="SUPFAM" id="SSF51306">
    <property type="entry name" value="LexA/Signal peptidase"/>
    <property type="match status" value="1"/>
</dbReference>
<dbReference type="PATRIC" id="fig|1768241.3.peg.1429"/>
<evidence type="ECO:0000259" key="4">
    <source>
        <dbReference type="Pfam" id="PF00717"/>
    </source>
</evidence>
<reference evidence="5 6" key="1">
    <citation type="submission" date="2015-12" db="EMBL/GenBank/DDBJ databases">
        <title>Genome sequence of the marine Rhodobacteraceae strain O3.65, Candidatus Tritonibacter horizontis.</title>
        <authorList>
            <person name="Poehlein A."/>
            <person name="Giebel H.A."/>
            <person name="Voget S."/>
            <person name="Brinkhoff T."/>
        </authorList>
    </citation>
    <scope>NUCLEOTIDE SEQUENCE [LARGE SCALE GENOMIC DNA]</scope>
    <source>
        <strain evidence="5 6">O3.65</strain>
    </source>
</reference>
<evidence type="ECO:0000313" key="5">
    <source>
        <dbReference type="EMBL" id="KUP93870.1"/>
    </source>
</evidence>
<accession>A0A132C1D9</accession>
<feature type="domain" description="Peptidase S24/S26A/S26B/S26C" evidence="4">
    <location>
        <begin position="179"/>
        <end position="285"/>
    </location>
</feature>
<evidence type="ECO:0000256" key="1">
    <source>
        <dbReference type="ARBA" id="ARBA00023015"/>
    </source>
</evidence>
<proteinExistence type="predicted"/>
<keyword evidence="3" id="KW-0804">Transcription</keyword>
<dbReference type="PANTHER" id="PTHR40661:SF3">
    <property type="entry name" value="FELS-1 PROPHAGE TRANSCRIPTIONAL REGULATOR"/>
    <property type="match status" value="1"/>
</dbReference>
<dbReference type="Proteomes" id="UP000068382">
    <property type="component" value="Unassembled WGS sequence"/>
</dbReference>
<dbReference type="EMBL" id="LPUY01000041">
    <property type="protein sequence ID" value="KUP93870.1"/>
    <property type="molecule type" value="Genomic_DNA"/>
</dbReference>
<dbReference type="CDD" id="cd06529">
    <property type="entry name" value="S24_LexA-like"/>
    <property type="match status" value="1"/>
</dbReference>
<name>A0A132C1D9_9RHOB</name>
<protein>
    <submittedName>
        <fullName evidence="5">Putative HTH-type transcriptional regulator</fullName>
    </submittedName>
</protein>
<keyword evidence="6" id="KW-1185">Reference proteome</keyword>
<sequence length="291" mass="32028">MPETTPLTLTLSIWRPDMPSTLSATVCTAVSFSPTVVESVSRDCACAEMPSSVSFTRVFRIAVDQRVGIGDGLISRVLDNRPGRGFSPIRQGNRQAFAIAITQVFDGGIGHLPALREVREMARRREGRRRTEAPLAGAKAALVGRVGRLFGNHLDALGQQARFLFQCRQLVVTEVGERNTQAYAFNRKWLSKRGLKPDTLSVISVRGDSMEPDLNDGDLVLIDLGNTELSDGKIYAVQYSGNLFVKRIQYVPGDTVRLVSRNAQYSPIEIKTPEADGVRVVGRVVASMHEW</sequence>